<gene>
    <name evidence="2" type="ORF">JBL43_00585</name>
</gene>
<accession>A0ABS0WL61</accession>
<dbReference type="EMBL" id="JAEHFJ010000001">
    <property type="protein sequence ID" value="MBJ2172711.1"/>
    <property type="molecule type" value="Genomic_DNA"/>
</dbReference>
<keyword evidence="1" id="KW-1133">Transmembrane helix</keyword>
<evidence type="ECO:0000313" key="2">
    <source>
        <dbReference type="EMBL" id="MBJ2172711.1"/>
    </source>
</evidence>
<organism evidence="2 3">
    <name type="scientific">Aureibaculum flavum</name>
    <dbReference type="NCBI Taxonomy" id="2795986"/>
    <lineage>
        <taxon>Bacteria</taxon>
        <taxon>Pseudomonadati</taxon>
        <taxon>Bacteroidota</taxon>
        <taxon>Flavobacteriia</taxon>
        <taxon>Flavobacteriales</taxon>
        <taxon>Flavobacteriaceae</taxon>
        <taxon>Aureibaculum</taxon>
    </lineage>
</organism>
<name>A0ABS0WL61_9FLAO</name>
<keyword evidence="1" id="KW-0472">Membrane</keyword>
<keyword evidence="3" id="KW-1185">Reference proteome</keyword>
<feature type="transmembrane region" description="Helical" evidence="1">
    <location>
        <begin position="5"/>
        <end position="22"/>
    </location>
</feature>
<dbReference type="Pfam" id="PF16250">
    <property type="entry name" value="DUF4907"/>
    <property type="match status" value="1"/>
</dbReference>
<reference evidence="2 3" key="1">
    <citation type="submission" date="2020-12" db="EMBL/GenBank/DDBJ databases">
        <title>Aureibaculum luteum sp. nov. and Aureibaculum flavum sp. nov., novel members of the family Flavobacteriaceae isolated from Antarctic intertidal sediments.</title>
        <authorList>
            <person name="He X."/>
            <person name="Zhang X."/>
        </authorList>
    </citation>
    <scope>NUCLEOTIDE SEQUENCE [LARGE SCALE GENOMIC DNA]</scope>
    <source>
        <strain evidence="2 3">A20</strain>
    </source>
</reference>
<dbReference type="Proteomes" id="UP000623301">
    <property type="component" value="Unassembled WGS sequence"/>
</dbReference>
<keyword evidence="1" id="KW-0812">Transmembrane</keyword>
<evidence type="ECO:0000256" key="1">
    <source>
        <dbReference type="SAM" id="Phobius"/>
    </source>
</evidence>
<protein>
    <submittedName>
        <fullName evidence="2">DUF4907 domain-containing protein</fullName>
    </submittedName>
</protein>
<evidence type="ECO:0000313" key="3">
    <source>
        <dbReference type="Proteomes" id="UP000623301"/>
    </source>
</evidence>
<proteinExistence type="predicted"/>
<comment type="caution">
    <text evidence="2">The sequence shown here is derived from an EMBL/GenBank/DDBJ whole genome shotgun (WGS) entry which is preliminary data.</text>
</comment>
<dbReference type="InterPro" id="IPR032593">
    <property type="entry name" value="DUF4907"/>
</dbReference>
<dbReference type="RefSeq" id="WP_198839557.1">
    <property type="nucleotide sequence ID" value="NZ_JAEHFJ010000001.1"/>
</dbReference>
<sequence length="111" mass="12971">MKKKFFIIGFVILLTTLIVFIVKKNNNFDASSKLYSIETFKVDQGWGYNILQQDKLFIKQNYIPAVKGNHPFFTKNDAYKTAKLVIKRLDKNKLPTITIEDLKHLNVTLYN</sequence>